<dbReference type="CDD" id="cd06261">
    <property type="entry name" value="TM_PBP2"/>
    <property type="match status" value="1"/>
</dbReference>
<evidence type="ECO:0000256" key="5">
    <source>
        <dbReference type="ARBA" id="ARBA00023136"/>
    </source>
</evidence>
<proteinExistence type="inferred from homology"/>
<comment type="subcellular location">
    <subcellularLocation>
        <location evidence="6">Cell membrane</location>
        <topology evidence="6">Multi-pass membrane protein</topology>
    </subcellularLocation>
    <subcellularLocation>
        <location evidence="1">Membrane</location>
        <topology evidence="1">Multi-pass membrane protein</topology>
    </subcellularLocation>
</comment>
<keyword evidence="4 6" id="KW-1133">Transmembrane helix</keyword>
<dbReference type="Gene3D" id="1.10.3720.10">
    <property type="entry name" value="MetI-like"/>
    <property type="match status" value="1"/>
</dbReference>
<keyword evidence="2 6" id="KW-0813">Transport</keyword>
<evidence type="ECO:0000256" key="4">
    <source>
        <dbReference type="ARBA" id="ARBA00022989"/>
    </source>
</evidence>
<accession>A0A0D5NQE7</accession>
<sequence>MTDKPDVFQEALKIHLLLSFIALSASILISIPLGVYLSKRNRASLVVLNVLYLGKVIPSLAVLALLMPYVGVGFLPSLIALAVFAIPTILINTVTAFKEVDKSVIEAGQGMGMNPARIFWKIEFPLALPVILTGIRTALVEVIAGAALASFIGGGGLGDFIVNGIALSKTSMLLAGAIPICVIAFTGDLIFGGFEKFARQKTGS</sequence>
<dbReference type="STRING" id="1126833.VN24_00610"/>
<dbReference type="GO" id="GO:0005886">
    <property type="term" value="C:plasma membrane"/>
    <property type="evidence" value="ECO:0007669"/>
    <property type="project" value="UniProtKB-SubCell"/>
</dbReference>
<dbReference type="GO" id="GO:0031460">
    <property type="term" value="P:glycine betaine transport"/>
    <property type="evidence" value="ECO:0007669"/>
    <property type="project" value="TreeGrafter"/>
</dbReference>
<keyword evidence="9" id="KW-1185">Reference proteome</keyword>
<dbReference type="PANTHER" id="PTHR30177">
    <property type="entry name" value="GLYCINE BETAINE/L-PROLINE TRANSPORT SYSTEM PERMEASE PROTEIN PROW"/>
    <property type="match status" value="1"/>
</dbReference>
<feature type="transmembrane region" description="Helical" evidence="6">
    <location>
        <begin position="50"/>
        <end position="72"/>
    </location>
</feature>
<dbReference type="AlphaFoldDB" id="A0A0D5NQE7"/>
<dbReference type="InterPro" id="IPR035906">
    <property type="entry name" value="MetI-like_sf"/>
</dbReference>
<evidence type="ECO:0000256" key="3">
    <source>
        <dbReference type="ARBA" id="ARBA00022692"/>
    </source>
</evidence>
<evidence type="ECO:0000313" key="9">
    <source>
        <dbReference type="Proteomes" id="UP000032633"/>
    </source>
</evidence>
<dbReference type="SUPFAM" id="SSF161098">
    <property type="entry name" value="MetI-like"/>
    <property type="match status" value="1"/>
</dbReference>
<reference evidence="8 9" key="1">
    <citation type="journal article" date="2015" name="J. Biotechnol.">
        <title>Complete genome sequence of Paenibacillus beijingensis 7188(T) (=DSM 24997(T)), a novel rhizobacterium from jujube garden soil.</title>
        <authorList>
            <person name="Kwak Y."/>
            <person name="Shin J.H."/>
        </authorList>
    </citation>
    <scope>NUCLEOTIDE SEQUENCE [LARGE SCALE GENOMIC DNA]</scope>
    <source>
        <strain evidence="8 9">DSM 24997</strain>
    </source>
</reference>
<dbReference type="PATRIC" id="fig|1126833.4.peg.142"/>
<organism evidence="8 9">
    <name type="scientific">Paenibacillus beijingensis</name>
    <dbReference type="NCBI Taxonomy" id="1126833"/>
    <lineage>
        <taxon>Bacteria</taxon>
        <taxon>Bacillati</taxon>
        <taxon>Bacillota</taxon>
        <taxon>Bacilli</taxon>
        <taxon>Bacillales</taxon>
        <taxon>Paenibacillaceae</taxon>
        <taxon>Paenibacillus</taxon>
    </lineage>
</organism>
<evidence type="ECO:0000256" key="2">
    <source>
        <dbReference type="ARBA" id="ARBA00022448"/>
    </source>
</evidence>
<reference evidence="9" key="2">
    <citation type="submission" date="2015-03" db="EMBL/GenBank/DDBJ databases">
        <title>Genome sequence of Paenibacillus beijingensis strain DSM 24997T.</title>
        <authorList>
            <person name="Kwak Y."/>
            <person name="Shin J.-H."/>
        </authorList>
    </citation>
    <scope>NUCLEOTIDE SEQUENCE [LARGE SCALE GENOMIC DNA]</scope>
    <source>
        <strain evidence="9">DSM 24997</strain>
    </source>
</reference>
<evidence type="ECO:0000256" key="6">
    <source>
        <dbReference type="RuleBase" id="RU363032"/>
    </source>
</evidence>
<comment type="similarity">
    <text evidence="6">Belongs to the binding-protein-dependent transport system permease family.</text>
</comment>
<feature type="transmembrane region" description="Helical" evidence="6">
    <location>
        <begin position="174"/>
        <end position="194"/>
    </location>
</feature>
<feature type="transmembrane region" description="Helical" evidence="6">
    <location>
        <begin position="78"/>
        <end position="97"/>
    </location>
</feature>
<dbReference type="Pfam" id="PF00528">
    <property type="entry name" value="BPD_transp_1"/>
    <property type="match status" value="1"/>
</dbReference>
<dbReference type="GO" id="GO:0055085">
    <property type="term" value="P:transmembrane transport"/>
    <property type="evidence" value="ECO:0007669"/>
    <property type="project" value="InterPro"/>
</dbReference>
<dbReference type="EMBL" id="CP011058">
    <property type="protein sequence ID" value="AJY77400.1"/>
    <property type="molecule type" value="Genomic_DNA"/>
</dbReference>
<feature type="transmembrane region" description="Helical" evidence="6">
    <location>
        <begin position="142"/>
        <end position="162"/>
    </location>
</feature>
<name>A0A0D5NQE7_9BACL</name>
<dbReference type="PROSITE" id="PS50928">
    <property type="entry name" value="ABC_TM1"/>
    <property type="match status" value="1"/>
</dbReference>
<gene>
    <name evidence="8" type="ORF">VN24_00610</name>
</gene>
<dbReference type="Proteomes" id="UP000032633">
    <property type="component" value="Chromosome"/>
</dbReference>
<dbReference type="KEGG" id="pbj:VN24_00610"/>
<dbReference type="PANTHER" id="PTHR30177:SF4">
    <property type="entry name" value="OSMOPROTECTANT IMPORT PERMEASE PROTEIN OSMW"/>
    <property type="match status" value="1"/>
</dbReference>
<dbReference type="InterPro" id="IPR000515">
    <property type="entry name" value="MetI-like"/>
</dbReference>
<evidence type="ECO:0000259" key="7">
    <source>
        <dbReference type="PROSITE" id="PS50928"/>
    </source>
</evidence>
<dbReference type="HOGENOM" id="CLU_046113_7_2_9"/>
<feature type="domain" description="ABC transmembrane type-1" evidence="7">
    <location>
        <begin position="12"/>
        <end position="191"/>
    </location>
</feature>
<keyword evidence="3 6" id="KW-0812">Transmembrane</keyword>
<evidence type="ECO:0000256" key="1">
    <source>
        <dbReference type="ARBA" id="ARBA00004141"/>
    </source>
</evidence>
<feature type="transmembrane region" description="Helical" evidence="6">
    <location>
        <begin position="14"/>
        <end position="38"/>
    </location>
</feature>
<keyword evidence="5 6" id="KW-0472">Membrane</keyword>
<dbReference type="InterPro" id="IPR051204">
    <property type="entry name" value="ABC_transp_perm/SBD"/>
</dbReference>
<evidence type="ECO:0000313" key="8">
    <source>
        <dbReference type="EMBL" id="AJY77400.1"/>
    </source>
</evidence>
<protein>
    <recommendedName>
        <fullName evidence="7">ABC transmembrane type-1 domain-containing protein</fullName>
    </recommendedName>
</protein>